<dbReference type="Pfam" id="PF01895">
    <property type="entry name" value="PhoU"/>
    <property type="match status" value="2"/>
</dbReference>
<name>A0A235FBZ6_9BACL</name>
<protein>
    <submittedName>
        <fullName evidence="8">Sodium-dependent phosphate transporter</fullName>
    </submittedName>
</protein>
<feature type="domain" description="PhoU" evidence="7">
    <location>
        <begin position="447"/>
        <end position="531"/>
    </location>
</feature>
<feature type="transmembrane region" description="Helical" evidence="6">
    <location>
        <begin position="170"/>
        <end position="194"/>
    </location>
</feature>
<comment type="caution">
    <text evidence="8">The sequence shown here is derived from an EMBL/GenBank/DDBJ whole genome shotgun (WGS) entry which is preliminary data.</text>
</comment>
<feature type="transmembrane region" description="Helical" evidence="6">
    <location>
        <begin position="241"/>
        <end position="265"/>
    </location>
</feature>
<feature type="transmembrane region" description="Helical" evidence="6">
    <location>
        <begin position="277"/>
        <end position="301"/>
    </location>
</feature>
<dbReference type="NCBIfam" id="NF037997">
    <property type="entry name" value="Na_Pi_symport"/>
    <property type="match status" value="1"/>
</dbReference>
<sequence>MIFHFAGGLGIFLFGIKYMGEGLQNTAGDRLRDILDKFTANPFMGVLAGIFVTILIQSSSGTTVLTVGLVNAGFMTLRQSIGVIMGANIGTTITSFIIGVDIGEYALPIMAAGAILVFFFTKALWTHIGQILFGFGSLFLGLELMGKGVEPLQYSQAFKEMTLSMGSNPVLGILAGTIITLVVQSSSATIGILQELYSQDLLDLKTAVPILFGDNIGTTATAVLASIGASVAARRAAMTHVLFNVAGTVLFMLLLSPYIAFVQYITELWGLMPAMQIAVAHGTFNVTNVLIQFPLIGLLAYTVTKLIKGEDHTIEYKAKHLDMMVLETAPVLALRQARLEILRMAEFSKSGLLETAEYLNSKKLKNADRALNYEEAINHLDKQVTGYLVKLSTHPLTKSESGEHTMLLEAARDIERIGDHMENIVELVEYQMRNNITLTSQAMDDLNTMITLTVNTLEKAILSIKDQDRKTAEEVLALEEKIDQMERDLRKQHIIRVNEGICEVSAGIVFVDIVSNLERIGDHSVNLAEAVLSH</sequence>
<evidence type="ECO:0000313" key="9">
    <source>
        <dbReference type="Proteomes" id="UP000215059"/>
    </source>
</evidence>
<keyword evidence="3 6" id="KW-0812">Transmembrane</keyword>
<dbReference type="GO" id="GO:0005886">
    <property type="term" value="C:plasma membrane"/>
    <property type="evidence" value="ECO:0007669"/>
    <property type="project" value="UniProtKB-SubCell"/>
</dbReference>
<evidence type="ECO:0000313" key="8">
    <source>
        <dbReference type="EMBL" id="OYD58305.1"/>
    </source>
</evidence>
<dbReference type="OrthoDB" id="9763003at2"/>
<dbReference type="RefSeq" id="WP_094252446.1">
    <property type="nucleotide sequence ID" value="NZ_JBHLXL010000001.1"/>
</dbReference>
<dbReference type="InterPro" id="IPR038078">
    <property type="entry name" value="PhoU-like_sf"/>
</dbReference>
<dbReference type="Proteomes" id="UP000215059">
    <property type="component" value="Unassembled WGS sequence"/>
</dbReference>
<dbReference type="SUPFAM" id="SSF109755">
    <property type="entry name" value="PhoU-like"/>
    <property type="match status" value="1"/>
</dbReference>
<dbReference type="InterPro" id="IPR026022">
    <property type="entry name" value="PhoU_dom"/>
</dbReference>
<gene>
    <name evidence="8" type="ORF">CGZ90_08475</name>
</gene>
<feature type="transmembrane region" description="Helical" evidence="6">
    <location>
        <begin position="206"/>
        <end position="229"/>
    </location>
</feature>
<keyword evidence="9" id="KW-1185">Reference proteome</keyword>
<comment type="subcellular location">
    <subcellularLocation>
        <location evidence="1">Cell membrane</location>
        <topology evidence="1">Multi-pass membrane protein</topology>
    </subcellularLocation>
</comment>
<evidence type="ECO:0000256" key="5">
    <source>
        <dbReference type="ARBA" id="ARBA00023136"/>
    </source>
</evidence>
<dbReference type="GO" id="GO:0044341">
    <property type="term" value="P:sodium-dependent phosphate transport"/>
    <property type="evidence" value="ECO:0007669"/>
    <property type="project" value="InterPro"/>
</dbReference>
<evidence type="ECO:0000256" key="4">
    <source>
        <dbReference type="ARBA" id="ARBA00022989"/>
    </source>
</evidence>
<evidence type="ECO:0000256" key="2">
    <source>
        <dbReference type="ARBA" id="ARBA00022475"/>
    </source>
</evidence>
<dbReference type="Pfam" id="PF02690">
    <property type="entry name" value="Na_Pi_cotrans"/>
    <property type="match status" value="2"/>
</dbReference>
<proteinExistence type="predicted"/>
<keyword evidence="4 6" id="KW-1133">Transmembrane helix</keyword>
<dbReference type="AlphaFoldDB" id="A0A235FBZ6"/>
<reference evidence="8 9" key="1">
    <citation type="submission" date="2017-07" db="EMBL/GenBank/DDBJ databases">
        <title>Fictibacillus sp. nov. GDSW-R2A3 Genome sequencing and assembly.</title>
        <authorList>
            <person name="Mayilraj S."/>
        </authorList>
    </citation>
    <scope>NUCLEOTIDE SEQUENCE [LARGE SCALE GENOMIC DNA]</scope>
    <source>
        <strain evidence="8 9">GDSW-R2A3</strain>
    </source>
</reference>
<dbReference type="Gene3D" id="1.20.58.220">
    <property type="entry name" value="Phosphate transport system protein phou homolog 2, domain 2"/>
    <property type="match status" value="1"/>
</dbReference>
<organism evidence="8 9">
    <name type="scientific">Fictibacillus aquaticus</name>
    <dbReference type="NCBI Taxonomy" id="2021314"/>
    <lineage>
        <taxon>Bacteria</taxon>
        <taxon>Bacillati</taxon>
        <taxon>Bacillota</taxon>
        <taxon>Bacilli</taxon>
        <taxon>Bacillales</taxon>
        <taxon>Fictibacillaceae</taxon>
        <taxon>Fictibacillus</taxon>
    </lineage>
</organism>
<keyword evidence="5 6" id="KW-0472">Membrane</keyword>
<evidence type="ECO:0000256" key="1">
    <source>
        <dbReference type="ARBA" id="ARBA00004651"/>
    </source>
</evidence>
<dbReference type="GO" id="GO:0005436">
    <property type="term" value="F:sodium:phosphate symporter activity"/>
    <property type="evidence" value="ECO:0007669"/>
    <property type="project" value="InterPro"/>
</dbReference>
<dbReference type="InterPro" id="IPR003841">
    <property type="entry name" value="Na/Pi_transpt"/>
</dbReference>
<dbReference type="EMBL" id="NOII01000002">
    <property type="protein sequence ID" value="OYD58305.1"/>
    <property type="molecule type" value="Genomic_DNA"/>
</dbReference>
<evidence type="ECO:0000256" key="6">
    <source>
        <dbReference type="SAM" id="Phobius"/>
    </source>
</evidence>
<feature type="domain" description="PhoU" evidence="7">
    <location>
        <begin position="341"/>
        <end position="428"/>
    </location>
</feature>
<dbReference type="InterPro" id="IPR004633">
    <property type="entry name" value="NaPi_cotrn-rel/YqeW-like"/>
</dbReference>
<evidence type="ECO:0000259" key="7">
    <source>
        <dbReference type="Pfam" id="PF01895"/>
    </source>
</evidence>
<dbReference type="NCBIfam" id="TIGR00704">
    <property type="entry name" value="NaPi_cotrn_rel"/>
    <property type="match status" value="1"/>
</dbReference>
<feature type="transmembrane region" description="Helical" evidence="6">
    <location>
        <begin position="131"/>
        <end position="149"/>
    </location>
</feature>
<keyword evidence="2" id="KW-1003">Cell membrane</keyword>
<accession>A0A235FBZ6</accession>
<feature type="transmembrane region" description="Helical" evidence="6">
    <location>
        <begin position="77"/>
        <end position="98"/>
    </location>
</feature>
<evidence type="ECO:0000256" key="3">
    <source>
        <dbReference type="ARBA" id="ARBA00022692"/>
    </source>
</evidence>
<dbReference type="PANTHER" id="PTHR10010">
    <property type="entry name" value="SOLUTE CARRIER FAMILY 34 SODIUM PHOSPHATE , MEMBER 2-RELATED"/>
    <property type="match status" value="1"/>
</dbReference>
<dbReference type="PANTHER" id="PTHR10010:SF46">
    <property type="entry name" value="SODIUM-DEPENDENT PHOSPHATE TRANSPORT PROTEIN 2B"/>
    <property type="match status" value="1"/>
</dbReference>